<dbReference type="GO" id="GO:0022857">
    <property type="term" value="F:transmembrane transporter activity"/>
    <property type="evidence" value="ECO:0007669"/>
    <property type="project" value="InterPro"/>
</dbReference>
<evidence type="ECO:0000256" key="7">
    <source>
        <dbReference type="ARBA" id="ARBA00023136"/>
    </source>
</evidence>
<dbReference type="Proteomes" id="UP000239480">
    <property type="component" value="Unassembled WGS sequence"/>
</dbReference>
<dbReference type="PANTHER" id="PTHR23504">
    <property type="entry name" value="MAJOR FACILITATOR SUPERFAMILY DOMAIN-CONTAINING PROTEIN 10"/>
    <property type="match status" value="1"/>
</dbReference>
<keyword evidence="11" id="KW-1185">Reference proteome</keyword>
<dbReference type="GO" id="GO:0016020">
    <property type="term" value="C:membrane"/>
    <property type="evidence" value="ECO:0007669"/>
    <property type="project" value="UniProtKB-SubCell"/>
</dbReference>
<keyword evidence="7 8" id="KW-0472">Membrane</keyword>
<proteinExistence type="inferred from homology"/>
<dbReference type="PROSITE" id="PS50850">
    <property type="entry name" value="MFS"/>
    <property type="match status" value="1"/>
</dbReference>
<feature type="transmembrane region" description="Helical" evidence="8">
    <location>
        <begin position="255"/>
        <end position="278"/>
    </location>
</feature>
<comment type="caution">
    <text evidence="10">The sequence shown here is derived from an EMBL/GenBank/DDBJ whole genome shotgun (WGS) entry which is preliminary data.</text>
</comment>
<feature type="transmembrane region" description="Helical" evidence="8">
    <location>
        <begin position="44"/>
        <end position="69"/>
    </location>
</feature>
<dbReference type="Gene3D" id="1.20.1250.20">
    <property type="entry name" value="MFS general substrate transporter like domains"/>
    <property type="match status" value="1"/>
</dbReference>
<evidence type="ECO:0000259" key="9">
    <source>
        <dbReference type="PROSITE" id="PS50850"/>
    </source>
</evidence>
<evidence type="ECO:0000256" key="3">
    <source>
        <dbReference type="ARBA" id="ARBA00007520"/>
    </source>
</evidence>
<feature type="transmembrane region" description="Helical" evidence="8">
    <location>
        <begin position="290"/>
        <end position="323"/>
    </location>
</feature>
<evidence type="ECO:0000256" key="4">
    <source>
        <dbReference type="ARBA" id="ARBA00022448"/>
    </source>
</evidence>
<gene>
    <name evidence="10" type="ORF">CLV78_12026</name>
</gene>
<accession>A0A2T0RES8</accession>
<evidence type="ECO:0000256" key="8">
    <source>
        <dbReference type="SAM" id="Phobius"/>
    </source>
</evidence>
<dbReference type="PRINTS" id="PR01035">
    <property type="entry name" value="TCRTETA"/>
</dbReference>
<keyword evidence="5 8" id="KW-0812">Transmembrane</keyword>
<dbReference type="InterPro" id="IPR011701">
    <property type="entry name" value="MFS"/>
</dbReference>
<sequence>MNDRHTVRLPVLFIFVTLTLNSMGVGLILPVMPDLIREVTGGDIAAAAAWGGILATCYAVMQFLFAPAVGALSDRFGRRPVLLVSLAVMAADYVVLALAGSIWLLFAARLVGGITSATQSTALALISDLSRPEDKAKNFGLLGAAFGIGFVLGPVIGGLLAEFGTRAPFWAAAGLASVNLVFGASVLKETVTDAIRRPFVLSRANPFAVFAKLREMPGLLPILTLFFLYEFAFLVFPSTWAYFTQERFGWGAATVGLSLATFGIAMAVVQGGLIGIVLKRLGEARTIVWGFIFNALAFGLVAIVASGTVVMLLAPLSALGAVVTPALQGRMANAVADDSQGELQGLLASVRAVAMIFSPFVMTQTFSAFSGADAIANIPGAAFLLAMGLMIVALVINASLCRTEPSTQSA</sequence>
<dbReference type="OrthoDB" id="9764259at2"/>
<dbReference type="PROSITE" id="PS00216">
    <property type="entry name" value="SUGAR_TRANSPORT_1"/>
    <property type="match status" value="1"/>
</dbReference>
<evidence type="ECO:0000256" key="6">
    <source>
        <dbReference type="ARBA" id="ARBA00022989"/>
    </source>
</evidence>
<dbReference type="RefSeq" id="WP_106208397.1">
    <property type="nucleotide sequence ID" value="NZ_PVTD01000020.1"/>
</dbReference>
<evidence type="ECO:0000256" key="1">
    <source>
        <dbReference type="ARBA" id="ARBA00003279"/>
    </source>
</evidence>
<feature type="transmembrane region" description="Helical" evidence="8">
    <location>
        <begin position="139"/>
        <end position="161"/>
    </location>
</feature>
<organism evidence="10 11">
    <name type="scientific">Aliiruegeria haliotis</name>
    <dbReference type="NCBI Taxonomy" id="1280846"/>
    <lineage>
        <taxon>Bacteria</taxon>
        <taxon>Pseudomonadati</taxon>
        <taxon>Pseudomonadota</taxon>
        <taxon>Alphaproteobacteria</taxon>
        <taxon>Rhodobacterales</taxon>
        <taxon>Roseobacteraceae</taxon>
        <taxon>Aliiruegeria</taxon>
    </lineage>
</organism>
<feature type="transmembrane region" description="Helical" evidence="8">
    <location>
        <begin position="110"/>
        <end position="127"/>
    </location>
</feature>
<dbReference type="AlphaFoldDB" id="A0A2T0RES8"/>
<feature type="transmembrane region" description="Helical" evidence="8">
    <location>
        <begin position="374"/>
        <end position="396"/>
    </location>
</feature>
<dbReference type="InterPro" id="IPR001958">
    <property type="entry name" value="Tet-R_TetA/multi-R_MdtG-like"/>
</dbReference>
<dbReference type="PANTHER" id="PTHR23504:SF15">
    <property type="entry name" value="MAJOR FACILITATOR SUPERFAMILY (MFS) PROFILE DOMAIN-CONTAINING PROTEIN"/>
    <property type="match status" value="1"/>
</dbReference>
<feature type="transmembrane region" description="Helical" evidence="8">
    <location>
        <begin position="81"/>
        <end position="104"/>
    </location>
</feature>
<comment type="function">
    <text evidence="1">Resistance to tetracycline by an active tetracycline efflux. This is an energy-dependent process that decreases the accumulation of the antibiotic in whole cells. This protein functions as a metal-tetracycline/H(+) antiporter.</text>
</comment>
<evidence type="ECO:0000256" key="2">
    <source>
        <dbReference type="ARBA" id="ARBA00004141"/>
    </source>
</evidence>
<dbReference type="SUPFAM" id="SSF103473">
    <property type="entry name" value="MFS general substrate transporter"/>
    <property type="match status" value="1"/>
</dbReference>
<reference evidence="10 11" key="1">
    <citation type="submission" date="2018-03" db="EMBL/GenBank/DDBJ databases">
        <title>Genomic Encyclopedia of Archaeal and Bacterial Type Strains, Phase II (KMG-II): from individual species to whole genera.</title>
        <authorList>
            <person name="Goeker M."/>
        </authorList>
    </citation>
    <scope>NUCLEOTIDE SEQUENCE [LARGE SCALE GENOMIC DNA]</scope>
    <source>
        <strain evidence="10 11">DSM 29328</strain>
    </source>
</reference>
<dbReference type="InterPro" id="IPR005829">
    <property type="entry name" value="Sugar_transporter_CS"/>
</dbReference>
<keyword evidence="6 8" id="KW-1133">Transmembrane helix</keyword>
<protein>
    <submittedName>
        <fullName evidence="10">DHA1 family tetracycline resistance protein-like MFS transporter</fullName>
    </submittedName>
</protein>
<feature type="transmembrane region" description="Helical" evidence="8">
    <location>
        <begin position="12"/>
        <end position="32"/>
    </location>
</feature>
<comment type="similarity">
    <text evidence="3">Belongs to the major facilitator superfamily. TCR/Tet family.</text>
</comment>
<keyword evidence="4" id="KW-0813">Transport</keyword>
<name>A0A2T0RES8_9RHOB</name>
<dbReference type="CDD" id="cd17388">
    <property type="entry name" value="MFS_TetA"/>
    <property type="match status" value="1"/>
</dbReference>
<dbReference type="EMBL" id="PVTD01000020">
    <property type="protein sequence ID" value="PRY19610.1"/>
    <property type="molecule type" value="Genomic_DNA"/>
</dbReference>
<feature type="transmembrane region" description="Helical" evidence="8">
    <location>
        <begin position="219"/>
        <end position="243"/>
    </location>
</feature>
<feature type="domain" description="Major facilitator superfamily (MFS) profile" evidence="9">
    <location>
        <begin position="10"/>
        <end position="405"/>
    </location>
</feature>
<feature type="transmembrane region" description="Helical" evidence="8">
    <location>
        <begin position="167"/>
        <end position="187"/>
    </location>
</feature>
<evidence type="ECO:0000313" key="11">
    <source>
        <dbReference type="Proteomes" id="UP000239480"/>
    </source>
</evidence>
<evidence type="ECO:0000256" key="5">
    <source>
        <dbReference type="ARBA" id="ARBA00022692"/>
    </source>
</evidence>
<evidence type="ECO:0000313" key="10">
    <source>
        <dbReference type="EMBL" id="PRY19610.1"/>
    </source>
</evidence>
<dbReference type="InterPro" id="IPR020846">
    <property type="entry name" value="MFS_dom"/>
</dbReference>
<dbReference type="Pfam" id="PF07690">
    <property type="entry name" value="MFS_1"/>
    <property type="match status" value="1"/>
</dbReference>
<comment type="subcellular location">
    <subcellularLocation>
        <location evidence="2">Membrane</location>
        <topology evidence="2">Multi-pass membrane protein</topology>
    </subcellularLocation>
</comment>
<dbReference type="InterPro" id="IPR036259">
    <property type="entry name" value="MFS_trans_sf"/>
</dbReference>